<protein>
    <submittedName>
        <fullName evidence="1">Uncharacterized protein</fullName>
    </submittedName>
</protein>
<comment type="caution">
    <text evidence="1">The sequence shown here is derived from an EMBL/GenBank/DDBJ whole genome shotgun (WGS) entry which is preliminary data.</text>
</comment>
<gene>
    <name evidence="1" type="ORF">AM202_04985</name>
</gene>
<sequence length="39" mass="4634">VPLPQGARVKFFNFYTVATSFQKMRKRAKYFLRPLISLI</sequence>
<proteinExistence type="predicted"/>
<name>A0ABM9YSJ0_9PAST</name>
<reference evidence="1 2" key="1">
    <citation type="journal article" date="2010" name="Vet. Microbiol.">
        <title>Production of haemolysins by strains of the Actinobacillus minor/porcitonsillarum complex.</title>
        <authorList>
            <person name="Arya G."/>
            <person name="Niven D.F."/>
        </authorList>
    </citation>
    <scope>NUCLEOTIDE SEQUENCE [LARGE SCALE GENOMIC DNA]</scope>
    <source>
        <strain evidence="2">strain 202</strain>
    </source>
</reference>
<feature type="non-terminal residue" evidence="1">
    <location>
        <position position="1"/>
    </location>
</feature>
<organism evidence="1 2">
    <name type="scientific">Actinobacillus minor 202</name>
    <dbReference type="NCBI Taxonomy" id="591023"/>
    <lineage>
        <taxon>Bacteria</taxon>
        <taxon>Pseudomonadati</taxon>
        <taxon>Pseudomonadota</taxon>
        <taxon>Gammaproteobacteria</taxon>
        <taxon>Pasteurellales</taxon>
        <taxon>Pasteurellaceae</taxon>
        <taxon>Actinobacillus</taxon>
    </lineage>
</organism>
<evidence type="ECO:0000313" key="2">
    <source>
        <dbReference type="Proteomes" id="UP000003394"/>
    </source>
</evidence>
<keyword evidence="2" id="KW-1185">Reference proteome</keyword>
<dbReference type="EMBL" id="ACFT01000041">
    <property type="protein sequence ID" value="EEV24285.1"/>
    <property type="molecule type" value="Genomic_DNA"/>
</dbReference>
<evidence type="ECO:0000313" key="1">
    <source>
        <dbReference type="EMBL" id="EEV24285.1"/>
    </source>
</evidence>
<accession>A0ABM9YSJ0</accession>
<dbReference type="Proteomes" id="UP000003394">
    <property type="component" value="Unassembled WGS sequence"/>
</dbReference>